<dbReference type="SUPFAM" id="SSF51182">
    <property type="entry name" value="RmlC-like cupins"/>
    <property type="match status" value="1"/>
</dbReference>
<evidence type="ECO:0000313" key="6">
    <source>
        <dbReference type="EMBL" id="TDE98813.1"/>
    </source>
</evidence>
<dbReference type="InterPro" id="IPR018060">
    <property type="entry name" value="HTH_AraC"/>
</dbReference>
<name>A0ABY2E966_9MICO</name>
<dbReference type="Proteomes" id="UP000504882">
    <property type="component" value="Unassembled WGS sequence"/>
</dbReference>
<organism evidence="6 7">
    <name type="scientific">Occultella glacieicola</name>
    <dbReference type="NCBI Taxonomy" id="2518684"/>
    <lineage>
        <taxon>Bacteria</taxon>
        <taxon>Bacillati</taxon>
        <taxon>Actinomycetota</taxon>
        <taxon>Actinomycetes</taxon>
        <taxon>Micrococcales</taxon>
        <taxon>Ruaniaceae</taxon>
        <taxon>Occultella</taxon>
    </lineage>
</organism>
<protein>
    <submittedName>
        <fullName evidence="6">AraC family transcriptional regulator</fullName>
    </submittedName>
</protein>
<keyword evidence="2" id="KW-0238">DNA-binding</keyword>
<evidence type="ECO:0000256" key="2">
    <source>
        <dbReference type="ARBA" id="ARBA00023125"/>
    </source>
</evidence>
<feature type="compositionally biased region" description="Basic and acidic residues" evidence="4">
    <location>
        <begin position="332"/>
        <end position="345"/>
    </location>
</feature>
<dbReference type="InterPro" id="IPR050204">
    <property type="entry name" value="AraC_XylS_family_regulators"/>
</dbReference>
<dbReference type="Pfam" id="PF12833">
    <property type="entry name" value="HTH_18"/>
    <property type="match status" value="1"/>
</dbReference>
<sequence>MGAGAGGAMSACMAETVESGDAVRWHEECHCGGAVCAPWPEVASRALRPVNGWSLELGDPGTAIRAGRRLRGYRSARALVAQYTGDPVTLRLFPGEAPRRYLAVTLYVAEGSARVVTEDSTADSTADLRTGDLVVVPPDGVCAIHVGEATSVTLIGMPHPEPHLVRPGLHRMVPLAGAGHALADALMTPPTLPLDAVAAGWAEGALRELVLGVMALDAAPIDHRAAARARARAYIDVHFEDPALDVSGVARGLGMSVRTLHEAFAGSRETVSGVIRRRRVEAAKVYLIARPNRNLAGIARRSGFGGPDQFRRVFRAEVGMLPGEYRAGASKPAERRPTARTRGTDPRPPSPGA</sequence>
<dbReference type="PANTHER" id="PTHR46796:SF6">
    <property type="entry name" value="ARAC SUBFAMILY"/>
    <property type="match status" value="1"/>
</dbReference>
<keyword evidence="3" id="KW-0804">Transcription</keyword>
<reference evidence="6 7" key="1">
    <citation type="submission" date="2019-03" db="EMBL/GenBank/DDBJ databases">
        <title>Genomic features of bacteria from cold environments.</title>
        <authorList>
            <person name="Shen L."/>
        </authorList>
    </citation>
    <scope>NUCLEOTIDE SEQUENCE [LARGE SCALE GENOMIC DNA]</scope>
    <source>
        <strain evidence="7">T3246-1</strain>
    </source>
</reference>
<feature type="region of interest" description="Disordered" evidence="4">
    <location>
        <begin position="325"/>
        <end position="353"/>
    </location>
</feature>
<dbReference type="SUPFAM" id="SSF46689">
    <property type="entry name" value="Homeodomain-like"/>
    <property type="match status" value="1"/>
</dbReference>
<dbReference type="SMART" id="SM00342">
    <property type="entry name" value="HTH_ARAC"/>
    <property type="match status" value="1"/>
</dbReference>
<accession>A0ABY2E966</accession>
<evidence type="ECO:0000256" key="1">
    <source>
        <dbReference type="ARBA" id="ARBA00023015"/>
    </source>
</evidence>
<keyword evidence="1" id="KW-0805">Transcription regulation</keyword>
<gene>
    <name evidence="6" type="ORF">EXU48_01010</name>
</gene>
<evidence type="ECO:0000256" key="4">
    <source>
        <dbReference type="SAM" id="MobiDB-lite"/>
    </source>
</evidence>
<dbReference type="InterPro" id="IPR009057">
    <property type="entry name" value="Homeodomain-like_sf"/>
</dbReference>
<dbReference type="PANTHER" id="PTHR46796">
    <property type="entry name" value="HTH-TYPE TRANSCRIPTIONAL ACTIVATOR RHAS-RELATED"/>
    <property type="match status" value="1"/>
</dbReference>
<keyword evidence="7" id="KW-1185">Reference proteome</keyword>
<dbReference type="Gene3D" id="1.10.10.60">
    <property type="entry name" value="Homeodomain-like"/>
    <property type="match status" value="1"/>
</dbReference>
<proteinExistence type="predicted"/>
<evidence type="ECO:0000256" key="3">
    <source>
        <dbReference type="ARBA" id="ARBA00023163"/>
    </source>
</evidence>
<comment type="caution">
    <text evidence="6">The sequence shown here is derived from an EMBL/GenBank/DDBJ whole genome shotgun (WGS) entry which is preliminary data.</text>
</comment>
<feature type="domain" description="HTH araC/xylS-type" evidence="5">
    <location>
        <begin position="229"/>
        <end position="328"/>
    </location>
</feature>
<dbReference type="RefSeq" id="WP_133105715.1">
    <property type="nucleotide sequence ID" value="NZ_SMNA01000001.1"/>
</dbReference>
<evidence type="ECO:0000259" key="5">
    <source>
        <dbReference type="PROSITE" id="PS01124"/>
    </source>
</evidence>
<dbReference type="InterPro" id="IPR011051">
    <property type="entry name" value="RmlC_Cupin_sf"/>
</dbReference>
<dbReference type="EMBL" id="SMNA01000001">
    <property type="protein sequence ID" value="TDE98813.1"/>
    <property type="molecule type" value="Genomic_DNA"/>
</dbReference>
<dbReference type="PROSITE" id="PS01124">
    <property type="entry name" value="HTH_ARAC_FAMILY_2"/>
    <property type="match status" value="1"/>
</dbReference>
<dbReference type="PROSITE" id="PS00041">
    <property type="entry name" value="HTH_ARAC_FAMILY_1"/>
    <property type="match status" value="1"/>
</dbReference>
<dbReference type="InterPro" id="IPR018062">
    <property type="entry name" value="HTH_AraC-typ_CS"/>
</dbReference>
<evidence type="ECO:0000313" key="7">
    <source>
        <dbReference type="Proteomes" id="UP000504882"/>
    </source>
</evidence>